<organism evidence="1 2">
    <name type="scientific">Streptomyces fradiae</name>
    <name type="common">Streptomyces roseoflavus</name>
    <dbReference type="NCBI Taxonomy" id="1906"/>
    <lineage>
        <taxon>Bacteria</taxon>
        <taxon>Bacillati</taxon>
        <taxon>Actinomycetota</taxon>
        <taxon>Actinomycetes</taxon>
        <taxon>Kitasatosporales</taxon>
        <taxon>Streptomycetaceae</taxon>
        <taxon>Streptomyces</taxon>
    </lineage>
</organism>
<reference evidence="1" key="1">
    <citation type="submission" date="2015-07" db="EMBL/GenBank/DDBJ databases">
        <title>Draft genome sequence of Streptomyces fradiae, a resistant strain to nitron-oligomycin.</title>
        <authorList>
            <person name="Vatlin A.A."/>
            <person name="Bekker O.B."/>
            <person name="Danilenko V.N."/>
        </authorList>
    </citation>
    <scope>NUCLEOTIDE SEQUENCE</scope>
    <source>
        <strain evidence="1">Olg1-1</strain>
    </source>
</reference>
<evidence type="ECO:0000313" key="2">
    <source>
        <dbReference type="Proteomes" id="UP000037185"/>
    </source>
</evidence>
<evidence type="ECO:0000313" key="1">
    <source>
        <dbReference type="EMBL" id="KNE80293.1"/>
    </source>
</evidence>
<proteinExistence type="predicted"/>
<comment type="caution">
    <text evidence="1">The sequence shown here is derived from an EMBL/GenBank/DDBJ whole genome shotgun (WGS) entry which is preliminary data.</text>
</comment>
<sequence>MAGTFLAVVYDNYQDPAFRPLTGAVEQVKELADTLSEFGYHGHILENPGQGNLIDGLDQWSDTWSEDGRHGPAIIAWSGHAEIDNARDLQLITHTTRKGLGNKDRYYDPGRLASQALTSRADQILILLDTCHSGAGAIEVLDHALNAWANRTLPEPRTAWIGVLAACQAHEKAAGARGLLLDTALRLLRDGPHRSTGTPRPATRHPDSTGTSGQDRRGGYHHEWSVRNEGITGEALTLAVMEDWPDSGQLPVRASVGRPAPIFRNPLWLPRSGEALVEHLVLAARGIDPTEEGWFFTGRRRALGEITNWLQTGEAGMLLLTGSAGAGKSAVAGRIAALSDPAERAALMAHAPLTDDDPDPGEGSVDAAVHLRGMDTQNLADALAYRLGLSEPRTPADLIALLERSDTTRGQRRVLVLDGLDEASPGHAAAIAEQLLVPLSRLCTVLLSSRDRPFQPHQKPGETIDAALTRTVGAAVRILDLDLDLDTANDITDYVRHRLQADGIPERTADDIAPVLAERAGTAGGGFLFARIVASNLARTFATDPARSWRDQIPAGIADALARDLATAPTRHRDDHQLPHAATDLLTALAWAAGNGMPAHGIWQTAAQALSNDDTMYGPDDIDWLLHHYGRYIVEDSDEHQAVYRLYHRELITHLRATSDRDGGPAALAVVHALVALTFAQTANGTSPEQANSYLRRHLPDHALAAGGPGVTALRQLAEVNRAAYLPDLAMALNTLAIRLSEVGRREEALAPAEEAATTYRELAEVNPAAYLPDLAMALNNLAIRLSEVGRREEALAPAEEAATTYRELAEVNPAAYLPDLAMALNNLAIRLSEVGRREEALAPAEEAV</sequence>
<dbReference type="Proteomes" id="UP000037185">
    <property type="component" value="Unassembled WGS sequence"/>
</dbReference>
<dbReference type="EMBL" id="LGSP01000054">
    <property type="protein sequence ID" value="KNE80293.1"/>
    <property type="molecule type" value="Genomic_DNA"/>
</dbReference>
<protein>
    <submittedName>
        <fullName evidence="1">Uncharacterized protein</fullName>
    </submittedName>
</protein>
<feature type="non-terminal residue" evidence="1">
    <location>
        <position position="849"/>
    </location>
</feature>
<keyword evidence="2" id="KW-1185">Reference proteome</keyword>
<accession>A0ACC4W6N2</accession>
<name>A0ACC4W6N2_STRFR</name>
<gene>
    <name evidence="1" type="ORF">ADZ36_22755</name>
</gene>